<feature type="domain" description="GGDEF" evidence="4">
    <location>
        <begin position="391"/>
        <end position="524"/>
    </location>
</feature>
<dbReference type="EC" id="2.7.7.65" evidence="1"/>
<evidence type="ECO:0000313" key="5">
    <source>
        <dbReference type="EMBL" id="SHF64380.1"/>
    </source>
</evidence>
<evidence type="ECO:0000256" key="2">
    <source>
        <dbReference type="ARBA" id="ARBA00034247"/>
    </source>
</evidence>
<protein>
    <recommendedName>
        <fullName evidence="1">diguanylate cyclase</fullName>
        <ecNumber evidence="1">2.7.7.65</ecNumber>
    </recommendedName>
</protein>
<sequence>MSNHATTQPPSFAHDLAEAVLQAVHQVLPEAGPERRRLVETLAQDSRIRTLAEQASAVETEPRVQSLRNQVERLRRQKDELLKDTLELKDQKNLMEEAARNSLYLLLSWARPIAGSQEVETLDEIKKLLISESDWQAVEERIRTLKRLSPAEASATARTRGGVQDEGAVTGPHVETLRHQLGRLLSQFHVDLGAQYLEEWNRLRERLHQCDSIDALIEAIRDTLALAERFSGALNRERAQLAKFFSDIGQDLLEMEVLLSSAVNLTRENYQASQDFNTLLDGKMEEISASVNLSRTLEELKSALEAKMSAIKRFLKEKQKEDETRFRKADENSEVLQSSLQRMKQEVTQMEERTRRLEKQALQDALTGVYNRRAFDLRIQEEMYRYQRYGQHFSLLVIDLDHFKKVNDSFGHTTGDQCLKEVTRRMKLALRRSDCLARYGGEEFAVILPGTDGGKALAVAEKLRKIVEKTRFLYKGKQIPLTVSIGVTQVGGSDKTSTDVFERADRALYRAKAQGRNRVEAILA</sequence>
<evidence type="ECO:0000313" key="6">
    <source>
        <dbReference type="Proteomes" id="UP000184076"/>
    </source>
</evidence>
<dbReference type="GO" id="GO:0043709">
    <property type="term" value="P:cell adhesion involved in single-species biofilm formation"/>
    <property type="evidence" value="ECO:0007669"/>
    <property type="project" value="TreeGrafter"/>
</dbReference>
<dbReference type="PROSITE" id="PS50887">
    <property type="entry name" value="GGDEF"/>
    <property type="match status" value="1"/>
</dbReference>
<dbReference type="InterPro" id="IPR029787">
    <property type="entry name" value="Nucleotide_cyclase"/>
</dbReference>
<dbReference type="GO" id="GO:1902201">
    <property type="term" value="P:negative regulation of bacterial-type flagellum-dependent cell motility"/>
    <property type="evidence" value="ECO:0007669"/>
    <property type="project" value="TreeGrafter"/>
</dbReference>
<gene>
    <name evidence="5" type="ORF">SAMN02745206_02387</name>
</gene>
<keyword evidence="3" id="KW-0175">Coiled coil</keyword>
<evidence type="ECO:0000256" key="3">
    <source>
        <dbReference type="SAM" id="Coils"/>
    </source>
</evidence>
<dbReference type="PANTHER" id="PTHR45138:SF9">
    <property type="entry name" value="DIGUANYLATE CYCLASE DGCM-RELATED"/>
    <property type="match status" value="1"/>
</dbReference>
<accession>A0A1M5DBR6</accession>
<dbReference type="EMBL" id="FQVB01000023">
    <property type="protein sequence ID" value="SHF64380.1"/>
    <property type="molecule type" value="Genomic_DNA"/>
</dbReference>
<feature type="coiled-coil region" evidence="3">
    <location>
        <begin position="64"/>
        <end position="91"/>
    </location>
</feature>
<feature type="coiled-coil region" evidence="3">
    <location>
        <begin position="297"/>
        <end position="360"/>
    </location>
</feature>
<dbReference type="GO" id="GO:0005886">
    <property type="term" value="C:plasma membrane"/>
    <property type="evidence" value="ECO:0007669"/>
    <property type="project" value="TreeGrafter"/>
</dbReference>
<dbReference type="GO" id="GO:0052621">
    <property type="term" value="F:diguanylate cyclase activity"/>
    <property type="evidence" value="ECO:0007669"/>
    <property type="project" value="UniProtKB-EC"/>
</dbReference>
<evidence type="ECO:0000259" key="4">
    <source>
        <dbReference type="PROSITE" id="PS50887"/>
    </source>
</evidence>
<organism evidence="5 6">
    <name type="scientific">Desulfacinum infernum DSM 9756</name>
    <dbReference type="NCBI Taxonomy" id="1121391"/>
    <lineage>
        <taxon>Bacteria</taxon>
        <taxon>Pseudomonadati</taxon>
        <taxon>Thermodesulfobacteriota</taxon>
        <taxon>Syntrophobacteria</taxon>
        <taxon>Syntrophobacterales</taxon>
        <taxon>Syntrophobacteraceae</taxon>
        <taxon>Desulfacinum</taxon>
    </lineage>
</organism>
<keyword evidence="6" id="KW-1185">Reference proteome</keyword>
<dbReference type="Proteomes" id="UP000184076">
    <property type="component" value="Unassembled WGS sequence"/>
</dbReference>
<comment type="catalytic activity">
    <reaction evidence="2">
        <text>2 GTP = 3',3'-c-di-GMP + 2 diphosphate</text>
        <dbReference type="Rhea" id="RHEA:24898"/>
        <dbReference type="ChEBI" id="CHEBI:33019"/>
        <dbReference type="ChEBI" id="CHEBI:37565"/>
        <dbReference type="ChEBI" id="CHEBI:58805"/>
        <dbReference type="EC" id="2.7.7.65"/>
    </reaction>
</comment>
<dbReference type="AlphaFoldDB" id="A0A1M5DBR6"/>
<reference evidence="6" key="1">
    <citation type="submission" date="2016-11" db="EMBL/GenBank/DDBJ databases">
        <authorList>
            <person name="Varghese N."/>
            <person name="Submissions S."/>
        </authorList>
    </citation>
    <scope>NUCLEOTIDE SEQUENCE [LARGE SCALE GENOMIC DNA]</scope>
    <source>
        <strain evidence="6">DSM 9756</strain>
    </source>
</reference>
<dbReference type="Pfam" id="PF00990">
    <property type="entry name" value="GGDEF"/>
    <property type="match status" value="1"/>
</dbReference>
<dbReference type="InterPro" id="IPR043128">
    <property type="entry name" value="Rev_trsase/Diguanyl_cyclase"/>
</dbReference>
<dbReference type="RefSeq" id="WP_073039757.1">
    <property type="nucleotide sequence ID" value="NZ_FQVB01000023.1"/>
</dbReference>
<proteinExistence type="predicted"/>
<dbReference type="PANTHER" id="PTHR45138">
    <property type="entry name" value="REGULATORY COMPONENTS OF SENSORY TRANSDUCTION SYSTEM"/>
    <property type="match status" value="1"/>
</dbReference>
<dbReference type="InterPro" id="IPR050469">
    <property type="entry name" value="Diguanylate_Cyclase"/>
</dbReference>
<name>A0A1M5DBR6_9BACT</name>
<dbReference type="NCBIfam" id="TIGR00254">
    <property type="entry name" value="GGDEF"/>
    <property type="match status" value="1"/>
</dbReference>
<dbReference type="SMART" id="SM00267">
    <property type="entry name" value="GGDEF"/>
    <property type="match status" value="1"/>
</dbReference>
<dbReference type="InterPro" id="IPR000160">
    <property type="entry name" value="GGDEF_dom"/>
</dbReference>
<evidence type="ECO:0000256" key="1">
    <source>
        <dbReference type="ARBA" id="ARBA00012528"/>
    </source>
</evidence>
<dbReference type="SUPFAM" id="SSF55073">
    <property type="entry name" value="Nucleotide cyclase"/>
    <property type="match status" value="1"/>
</dbReference>
<dbReference type="STRING" id="1121391.SAMN02745206_02387"/>
<dbReference type="Gene3D" id="3.30.70.270">
    <property type="match status" value="1"/>
</dbReference>
<dbReference type="CDD" id="cd01949">
    <property type="entry name" value="GGDEF"/>
    <property type="match status" value="1"/>
</dbReference>
<dbReference type="FunFam" id="3.30.70.270:FF:000001">
    <property type="entry name" value="Diguanylate cyclase domain protein"/>
    <property type="match status" value="1"/>
</dbReference>